<organism evidence="2 3">
    <name type="scientific">Pseudonocardia eucalypti</name>
    <dbReference type="NCBI Taxonomy" id="648755"/>
    <lineage>
        <taxon>Bacteria</taxon>
        <taxon>Bacillati</taxon>
        <taxon>Actinomycetota</taxon>
        <taxon>Actinomycetes</taxon>
        <taxon>Pseudonocardiales</taxon>
        <taxon>Pseudonocardiaceae</taxon>
        <taxon>Pseudonocardia</taxon>
    </lineage>
</organism>
<accession>A0ABP9Q2E9</accession>
<gene>
    <name evidence="2" type="ORF">GCM10023321_30890</name>
</gene>
<dbReference type="Pfam" id="PF14013">
    <property type="entry name" value="MT0933_antitox"/>
    <property type="match status" value="1"/>
</dbReference>
<evidence type="ECO:0000313" key="2">
    <source>
        <dbReference type="EMBL" id="GAA5156033.1"/>
    </source>
</evidence>
<feature type="region of interest" description="Disordered" evidence="1">
    <location>
        <begin position="70"/>
        <end position="95"/>
    </location>
</feature>
<name>A0ABP9Q2E9_9PSEU</name>
<dbReference type="Proteomes" id="UP001428817">
    <property type="component" value="Unassembled WGS sequence"/>
</dbReference>
<dbReference type="InterPro" id="IPR028037">
    <property type="entry name" value="Antitoxin_Rv0909/MT0933"/>
</dbReference>
<keyword evidence="3" id="KW-1185">Reference proteome</keyword>
<comment type="caution">
    <text evidence="2">The sequence shown here is derived from an EMBL/GenBank/DDBJ whole genome shotgun (WGS) entry which is preliminary data.</text>
</comment>
<dbReference type="RefSeq" id="WP_221498495.1">
    <property type="nucleotide sequence ID" value="NZ_BAABJP010000010.1"/>
</dbReference>
<evidence type="ECO:0000256" key="1">
    <source>
        <dbReference type="SAM" id="MobiDB-lite"/>
    </source>
</evidence>
<feature type="compositionally biased region" description="Basic and acidic residues" evidence="1">
    <location>
        <begin position="70"/>
        <end position="82"/>
    </location>
</feature>
<dbReference type="EMBL" id="BAABJP010000010">
    <property type="protein sequence ID" value="GAA5156033.1"/>
    <property type="molecule type" value="Genomic_DNA"/>
</dbReference>
<proteinExistence type="predicted"/>
<evidence type="ECO:0000313" key="3">
    <source>
        <dbReference type="Proteomes" id="UP001428817"/>
    </source>
</evidence>
<sequence>MNADDIIKQGREIAGQLRREAGEQVAQHEQTIKDTIGKAVAFVNEKTEGRYTEQVGKVAGYVEQGVDWVASERRDPEPKPDNDPDQPSSGTGVSG</sequence>
<feature type="compositionally biased region" description="Polar residues" evidence="1">
    <location>
        <begin position="85"/>
        <end position="95"/>
    </location>
</feature>
<evidence type="ECO:0008006" key="4">
    <source>
        <dbReference type="Google" id="ProtNLM"/>
    </source>
</evidence>
<reference evidence="3" key="1">
    <citation type="journal article" date="2019" name="Int. J. Syst. Evol. Microbiol.">
        <title>The Global Catalogue of Microorganisms (GCM) 10K type strain sequencing project: providing services to taxonomists for standard genome sequencing and annotation.</title>
        <authorList>
            <consortium name="The Broad Institute Genomics Platform"/>
            <consortium name="The Broad Institute Genome Sequencing Center for Infectious Disease"/>
            <person name="Wu L."/>
            <person name="Ma J."/>
        </authorList>
    </citation>
    <scope>NUCLEOTIDE SEQUENCE [LARGE SCALE GENOMIC DNA]</scope>
    <source>
        <strain evidence="3">JCM 18303</strain>
    </source>
</reference>
<protein>
    <recommendedName>
        <fullName evidence="4">Antitoxin</fullName>
    </recommendedName>
</protein>